<organism evidence="4 5">
    <name type="scientific">Vibrio aerogenes CECT 7868</name>
    <dbReference type="NCBI Taxonomy" id="1216006"/>
    <lineage>
        <taxon>Bacteria</taxon>
        <taxon>Pseudomonadati</taxon>
        <taxon>Pseudomonadota</taxon>
        <taxon>Gammaproteobacteria</taxon>
        <taxon>Vibrionales</taxon>
        <taxon>Vibrionaceae</taxon>
        <taxon>Vibrio</taxon>
    </lineage>
</organism>
<dbReference type="CDD" id="cd01449">
    <property type="entry name" value="TST_Repeat_2"/>
    <property type="match status" value="1"/>
</dbReference>
<dbReference type="InterPro" id="IPR001763">
    <property type="entry name" value="Rhodanese-like_dom"/>
</dbReference>
<dbReference type="OrthoDB" id="9781034at2"/>
<keyword evidence="1 4" id="KW-0808">Transferase</keyword>
<dbReference type="SUPFAM" id="SSF52821">
    <property type="entry name" value="Rhodanese/Cell cycle control phosphatase"/>
    <property type="match status" value="2"/>
</dbReference>
<dbReference type="Gene3D" id="3.40.250.10">
    <property type="entry name" value="Rhodanese-like domain"/>
    <property type="match status" value="2"/>
</dbReference>
<keyword evidence="2" id="KW-0677">Repeat</keyword>
<dbReference type="RefSeq" id="WP_073604493.1">
    <property type="nucleotide sequence ID" value="NZ_FQXZ01000032.1"/>
</dbReference>
<evidence type="ECO:0000256" key="2">
    <source>
        <dbReference type="ARBA" id="ARBA00022737"/>
    </source>
</evidence>
<dbReference type="STRING" id="1216006.VA7868_02854"/>
<evidence type="ECO:0000256" key="1">
    <source>
        <dbReference type="ARBA" id="ARBA00022679"/>
    </source>
</evidence>
<dbReference type="AlphaFoldDB" id="A0A1M5ZKU2"/>
<feature type="domain" description="Rhodanese" evidence="3">
    <location>
        <begin position="162"/>
        <end position="275"/>
    </location>
</feature>
<sequence>MSPIVSCSWLYQNRFDPRLVILDASIEFQIPAAPEKDTTNVIAGARRFDYDHVFCDPDNPLPHMMPDEVRFNQQAKALGLNQDSLIVVYDNCGTFASPRAWWMLKAMGHQEVYVLNGGLTEWKKQNMPLSQTYEAPAAPGNFSGRLDQTYFVNTDYVLQQISDQSSQTLDARSFERFAGQIPEPREGLRSGHIPGATNFPFVQVMDQHCFKSAESLKPVVSSVLSDHASEYIFSCGSGVTACIILLAAYICGYDRLSVYDGSWTEWGQSQHPLETA</sequence>
<dbReference type="InterPro" id="IPR036873">
    <property type="entry name" value="Rhodanese-like_dom_sf"/>
</dbReference>
<dbReference type="PANTHER" id="PTHR11364:SF27">
    <property type="entry name" value="SULFURTRANSFERASE"/>
    <property type="match status" value="1"/>
</dbReference>
<dbReference type="FunFam" id="3.40.250.10:FF:000001">
    <property type="entry name" value="Sulfurtransferase"/>
    <property type="match status" value="1"/>
</dbReference>
<protein>
    <submittedName>
        <fullName evidence="4">3-mercaptopyruvate sulfurtransferase</fullName>
        <ecNumber evidence="4">2.8.1.2</ecNumber>
    </submittedName>
</protein>
<evidence type="ECO:0000313" key="4">
    <source>
        <dbReference type="EMBL" id="SHI24768.1"/>
    </source>
</evidence>
<reference evidence="4 5" key="1">
    <citation type="submission" date="2016-11" db="EMBL/GenBank/DDBJ databases">
        <authorList>
            <person name="Jaros S."/>
            <person name="Januszkiewicz K."/>
            <person name="Wedrychowicz H."/>
        </authorList>
    </citation>
    <scope>NUCLEOTIDE SEQUENCE [LARGE SCALE GENOMIC DNA]</scope>
    <source>
        <strain evidence="4 5">CECT 7868</strain>
    </source>
</reference>
<dbReference type="SMART" id="SM00450">
    <property type="entry name" value="RHOD"/>
    <property type="match status" value="2"/>
</dbReference>
<keyword evidence="4" id="KW-0670">Pyruvate</keyword>
<dbReference type="GO" id="GO:0004792">
    <property type="term" value="F:thiosulfate-cyanide sulfurtransferase activity"/>
    <property type="evidence" value="ECO:0007669"/>
    <property type="project" value="TreeGrafter"/>
</dbReference>
<keyword evidence="5" id="KW-1185">Reference proteome</keyword>
<proteinExistence type="predicted"/>
<dbReference type="InterPro" id="IPR045078">
    <property type="entry name" value="TST/MPST-like"/>
</dbReference>
<evidence type="ECO:0000259" key="3">
    <source>
        <dbReference type="PROSITE" id="PS50206"/>
    </source>
</evidence>
<dbReference type="EMBL" id="FQXZ01000032">
    <property type="protein sequence ID" value="SHI24768.1"/>
    <property type="molecule type" value="Genomic_DNA"/>
</dbReference>
<accession>A0A1M5ZKU2</accession>
<name>A0A1M5ZKU2_9VIBR</name>
<dbReference type="EC" id="2.8.1.2" evidence="4"/>
<dbReference type="Proteomes" id="UP000184608">
    <property type="component" value="Unassembled WGS sequence"/>
</dbReference>
<dbReference type="CDD" id="cd01448">
    <property type="entry name" value="TST_Repeat_1"/>
    <property type="match status" value="1"/>
</dbReference>
<gene>
    <name evidence="4" type="primary">sseA</name>
    <name evidence="4" type="ORF">VA7868_02854</name>
</gene>
<dbReference type="PANTHER" id="PTHR11364">
    <property type="entry name" value="THIOSULFATE SULFERTANSFERASE"/>
    <property type="match status" value="1"/>
</dbReference>
<dbReference type="GO" id="GO:0016784">
    <property type="term" value="F:3-mercaptopyruvate sulfurtransferase activity"/>
    <property type="evidence" value="ECO:0007669"/>
    <property type="project" value="UniProtKB-EC"/>
</dbReference>
<evidence type="ECO:0000313" key="5">
    <source>
        <dbReference type="Proteomes" id="UP000184608"/>
    </source>
</evidence>
<dbReference type="Pfam" id="PF00581">
    <property type="entry name" value="Rhodanese"/>
    <property type="match status" value="2"/>
</dbReference>
<dbReference type="PROSITE" id="PS50206">
    <property type="entry name" value="RHODANESE_3"/>
    <property type="match status" value="2"/>
</dbReference>
<feature type="domain" description="Rhodanese" evidence="3">
    <location>
        <begin position="15"/>
        <end position="131"/>
    </location>
</feature>